<evidence type="ECO:0000313" key="3">
    <source>
        <dbReference type="Proteomes" id="UP000641152"/>
    </source>
</evidence>
<proteinExistence type="predicted"/>
<feature type="chain" id="PRO_5046702242" evidence="1">
    <location>
        <begin position="34"/>
        <end position="262"/>
    </location>
</feature>
<dbReference type="RefSeq" id="WP_192393169.1">
    <property type="nucleotide sequence ID" value="NZ_CAJHIU010000001.1"/>
</dbReference>
<evidence type="ECO:0000256" key="1">
    <source>
        <dbReference type="SAM" id="SignalP"/>
    </source>
</evidence>
<organism evidence="2 3">
    <name type="scientific">Methylomonas fluvii</name>
    <dbReference type="NCBI Taxonomy" id="1854564"/>
    <lineage>
        <taxon>Bacteria</taxon>
        <taxon>Pseudomonadati</taxon>
        <taxon>Pseudomonadota</taxon>
        <taxon>Gammaproteobacteria</taxon>
        <taxon>Methylococcales</taxon>
        <taxon>Methylococcaceae</taxon>
        <taxon>Methylomonas</taxon>
    </lineage>
</organism>
<feature type="signal peptide" evidence="1">
    <location>
        <begin position="1"/>
        <end position="33"/>
    </location>
</feature>
<evidence type="ECO:0000313" key="2">
    <source>
        <dbReference type="EMBL" id="MBD9360420.1"/>
    </source>
</evidence>
<dbReference type="Proteomes" id="UP000641152">
    <property type="component" value="Unassembled WGS sequence"/>
</dbReference>
<reference evidence="2 3" key="1">
    <citation type="submission" date="2020-09" db="EMBL/GenBank/DDBJ databases">
        <title>Methylomonas albis sp. nov. and Methylomonas fluvii sp. nov.: Two cold-adapted methanotrophs from the River Elbe and an amended description of Methylovulum psychrotolerans strain Eb1.</title>
        <authorList>
            <person name="Bussmann I.K."/>
            <person name="Klings K.-W."/>
            <person name="Warnstedt J."/>
            <person name="Hoppert M."/>
            <person name="Saborowski A."/>
            <person name="Horn F."/>
            <person name="Liebner S."/>
        </authorList>
    </citation>
    <scope>NUCLEOTIDE SEQUENCE [LARGE SCALE GENOMIC DNA]</scope>
    <source>
        <strain evidence="2 3">EbB</strain>
    </source>
</reference>
<name>A0ABR9DBF0_9GAMM</name>
<keyword evidence="3" id="KW-1185">Reference proteome</keyword>
<accession>A0ABR9DBF0</accession>
<gene>
    <name evidence="2" type="ORF">EBB_07700</name>
</gene>
<comment type="caution">
    <text evidence="2">The sequence shown here is derived from an EMBL/GenBank/DDBJ whole genome shotgun (WGS) entry which is preliminary data.</text>
</comment>
<keyword evidence="1" id="KW-0732">Signal</keyword>
<sequence>MTILHYNRTQLLSAGLLAFSALTAVLAPATASAAQVSGDATITINNAAFAAASVNVGSGYPNGWIVAKHWGASDNLLGITGATAGGTALSASASTAMSFAVNANTTTNSYPAAGPYGRTEQATTMDAGNTSVGQIGLSGAWLLTSQGGSGILTPYDFSLVKTAGIWNIKTFDTGFGTQNFLKLTNVSESLSSNGELLLSGDLQWTGLWAGLVGANTNAVVGTFSLAPSTAPSAVPVPAAVWMFGSGLLGLLGTSRRKALVAA</sequence>
<protein>
    <submittedName>
        <fullName evidence="2">Uncharacterized protein</fullName>
    </submittedName>
</protein>
<dbReference type="EMBL" id="JACXST010000001">
    <property type="protein sequence ID" value="MBD9360420.1"/>
    <property type="molecule type" value="Genomic_DNA"/>
</dbReference>